<accession>A0A7X0DN82</accession>
<evidence type="ECO:0000313" key="2">
    <source>
        <dbReference type="EMBL" id="MBB6211084.1"/>
    </source>
</evidence>
<dbReference type="Proteomes" id="UP000544872">
    <property type="component" value="Unassembled WGS sequence"/>
</dbReference>
<evidence type="ECO:0000259" key="1">
    <source>
        <dbReference type="Pfam" id="PF13115"/>
    </source>
</evidence>
<feature type="domain" description="YtkA-like" evidence="1">
    <location>
        <begin position="60"/>
        <end position="129"/>
    </location>
</feature>
<reference evidence="2 3" key="1">
    <citation type="submission" date="2020-08" db="EMBL/GenBank/DDBJ databases">
        <title>Genomic Encyclopedia of Type Strains, Phase IV (KMG-IV): sequencing the most valuable type-strain genomes for metagenomic binning, comparative biology and taxonomic classification.</title>
        <authorList>
            <person name="Goeker M."/>
        </authorList>
    </citation>
    <scope>NUCLEOTIDE SEQUENCE [LARGE SCALE GENOMIC DNA]</scope>
    <source>
        <strain evidence="2 3">DSM 11590</strain>
    </source>
</reference>
<dbReference type="EMBL" id="JACIIX010000009">
    <property type="protein sequence ID" value="MBB6211084.1"/>
    <property type="molecule type" value="Genomic_DNA"/>
</dbReference>
<organism evidence="2 3">
    <name type="scientific">Novispirillum itersonii</name>
    <name type="common">Aquaspirillum itersonii</name>
    <dbReference type="NCBI Taxonomy" id="189"/>
    <lineage>
        <taxon>Bacteria</taxon>
        <taxon>Pseudomonadati</taxon>
        <taxon>Pseudomonadota</taxon>
        <taxon>Alphaproteobacteria</taxon>
        <taxon>Rhodospirillales</taxon>
        <taxon>Novispirillaceae</taxon>
        <taxon>Novispirillum</taxon>
    </lineage>
</organism>
<evidence type="ECO:0000313" key="3">
    <source>
        <dbReference type="Proteomes" id="UP000544872"/>
    </source>
</evidence>
<dbReference type="RefSeq" id="WP_184263902.1">
    <property type="nucleotide sequence ID" value="NZ_JACIIX010000009.1"/>
</dbReference>
<name>A0A7X0DN82_NOVIT</name>
<gene>
    <name evidence="2" type="ORF">FHS48_002519</name>
</gene>
<proteinExistence type="predicted"/>
<comment type="caution">
    <text evidence="2">The sequence shown here is derived from an EMBL/GenBank/DDBJ whole genome shotgun (WGS) entry which is preliminary data.</text>
</comment>
<dbReference type="Pfam" id="PF13115">
    <property type="entry name" value="YtkA"/>
    <property type="match status" value="1"/>
</dbReference>
<protein>
    <recommendedName>
        <fullName evidence="1">YtkA-like domain-containing protein</fullName>
    </recommendedName>
</protein>
<dbReference type="InterPro" id="IPR032693">
    <property type="entry name" value="YtkA-like_dom"/>
</dbReference>
<dbReference type="AlphaFoldDB" id="A0A7X0DN82"/>
<sequence>MTYGPSRQPFLFAGVLAVALSMLPGARAEEPGPGAGFPRTLLSDRGLYAVTVRPEVSPPPLDRLHRWDVVVTDPSGAPADGLAIAVSGGMPAHHHGLPTHPMMTAETDGGRYRLDGLKFTMSGRWMIRLTLDGAGGSDTVSIPFDL</sequence>
<keyword evidence="3" id="KW-1185">Reference proteome</keyword>